<accession>A0A087MHZ7</accession>
<dbReference type="OrthoDB" id="9785445at2"/>
<dbReference type="AlphaFoldDB" id="A0A087MHZ7"/>
<dbReference type="SUPFAM" id="SSF52833">
    <property type="entry name" value="Thioredoxin-like"/>
    <property type="match status" value="1"/>
</dbReference>
<dbReference type="Proteomes" id="UP000029085">
    <property type="component" value="Unassembled WGS sequence"/>
</dbReference>
<dbReference type="EMBL" id="AVCJ01000014">
    <property type="protein sequence ID" value="KFL36500.1"/>
    <property type="molecule type" value="Genomic_DNA"/>
</dbReference>
<name>A0A087MHZ7_9GAMM</name>
<proteinExistence type="predicted"/>
<reference evidence="2" key="1">
    <citation type="submission" date="2013-08" db="EMBL/GenBank/DDBJ databases">
        <title>Genome sequencing of Arenimonas donghaensis.</title>
        <authorList>
            <person name="Chen F."/>
            <person name="Wang G."/>
        </authorList>
    </citation>
    <scope>NUCLEOTIDE SEQUENCE [LARGE SCALE GENOMIC DNA]</scope>
    <source>
        <strain evidence="2">HO3-R19</strain>
    </source>
</reference>
<evidence type="ECO:0000313" key="2">
    <source>
        <dbReference type="Proteomes" id="UP000029085"/>
    </source>
</evidence>
<dbReference type="PATRIC" id="fig|1121014.3.peg.1620"/>
<dbReference type="RefSeq" id="WP_034223618.1">
    <property type="nucleotide sequence ID" value="NZ_AVCJ01000014.1"/>
</dbReference>
<keyword evidence="2" id="KW-1185">Reference proteome</keyword>
<protein>
    <recommendedName>
        <fullName evidence="3">Thioredoxin domain-containing protein</fullName>
    </recommendedName>
</protein>
<comment type="caution">
    <text evidence="1">The sequence shown here is derived from an EMBL/GenBank/DDBJ whole genome shotgun (WGS) entry which is preliminary data.</text>
</comment>
<evidence type="ECO:0000313" key="1">
    <source>
        <dbReference type="EMBL" id="KFL36500.1"/>
    </source>
</evidence>
<sequence>MTQSAHPAPSRTRSRLQLLLVAAFFLGSFGIAASLFFGGWKPSQTRNIGEMLDPYPDLRGLDLVRADGSAWQWQPAERNWHVVFVAPQGCGEPCAAMYDALHRVWLSEGRHAERLKVLWFGEVPAGAASFSGLVPMQASPALAAALPDTASAQALPAYLADPNGYLVLRYAPGFNPGSLRKDLGRVLK</sequence>
<reference evidence="1 2" key="2">
    <citation type="journal article" date="2015" name="Stand. Genomic Sci.">
        <title>High quality draft genomic sequence of Arenimonas donghaensis DSM 18148(T).</title>
        <authorList>
            <person name="Chen F."/>
            <person name="Wang H."/>
            <person name="Cao Y."/>
            <person name="Li X."/>
            <person name="Wang G."/>
        </authorList>
    </citation>
    <scope>NUCLEOTIDE SEQUENCE [LARGE SCALE GENOMIC DNA]</scope>
    <source>
        <strain evidence="1 2">HO3-R19</strain>
    </source>
</reference>
<dbReference type="STRING" id="1121014.N788_12770"/>
<dbReference type="InterPro" id="IPR036249">
    <property type="entry name" value="Thioredoxin-like_sf"/>
</dbReference>
<organism evidence="1 2">
    <name type="scientific">Arenimonas donghaensis DSM 18148 = HO3-R19</name>
    <dbReference type="NCBI Taxonomy" id="1121014"/>
    <lineage>
        <taxon>Bacteria</taxon>
        <taxon>Pseudomonadati</taxon>
        <taxon>Pseudomonadota</taxon>
        <taxon>Gammaproteobacteria</taxon>
        <taxon>Lysobacterales</taxon>
        <taxon>Lysobacteraceae</taxon>
        <taxon>Arenimonas</taxon>
    </lineage>
</organism>
<gene>
    <name evidence="1" type="ORF">N788_12770</name>
</gene>
<evidence type="ECO:0008006" key="3">
    <source>
        <dbReference type="Google" id="ProtNLM"/>
    </source>
</evidence>